<dbReference type="EMBL" id="NMUH01000014">
    <property type="protein sequence ID" value="MQL68465.1"/>
    <property type="molecule type" value="Genomic_DNA"/>
</dbReference>
<keyword evidence="3" id="KW-1185">Reference proteome</keyword>
<proteinExistence type="predicted"/>
<dbReference type="Proteomes" id="UP000652761">
    <property type="component" value="Unassembled WGS sequence"/>
</dbReference>
<reference evidence="2" key="1">
    <citation type="submission" date="2017-07" db="EMBL/GenBank/DDBJ databases">
        <title>Taro Niue Genome Assembly and Annotation.</title>
        <authorList>
            <person name="Atibalentja N."/>
            <person name="Keating K."/>
            <person name="Fields C.J."/>
        </authorList>
    </citation>
    <scope>NUCLEOTIDE SEQUENCE</scope>
    <source>
        <strain evidence="2">Niue_2</strain>
        <tissue evidence="2">Leaf</tissue>
    </source>
</reference>
<feature type="region of interest" description="Disordered" evidence="1">
    <location>
        <begin position="51"/>
        <end position="71"/>
    </location>
</feature>
<protein>
    <submittedName>
        <fullName evidence="2">Uncharacterized protein</fullName>
    </submittedName>
</protein>
<dbReference type="AlphaFoldDB" id="A0A843TBP8"/>
<evidence type="ECO:0000256" key="1">
    <source>
        <dbReference type="SAM" id="MobiDB-lite"/>
    </source>
</evidence>
<evidence type="ECO:0000313" key="2">
    <source>
        <dbReference type="EMBL" id="MQL68465.1"/>
    </source>
</evidence>
<comment type="caution">
    <text evidence="2">The sequence shown here is derived from an EMBL/GenBank/DDBJ whole genome shotgun (WGS) entry which is preliminary data.</text>
</comment>
<gene>
    <name evidence="2" type="ORF">Taro_000730</name>
</gene>
<name>A0A843TBP8_COLES</name>
<sequence>MKGVRSHGKKIMEILSYTSMHMTSAEKGMWGPTSSSHPLPPKRVKNIEDIYDVSRPQQRKLDTSSFQQYLE</sequence>
<accession>A0A843TBP8</accession>
<organism evidence="2 3">
    <name type="scientific">Colocasia esculenta</name>
    <name type="common">Wild taro</name>
    <name type="synonym">Arum esculentum</name>
    <dbReference type="NCBI Taxonomy" id="4460"/>
    <lineage>
        <taxon>Eukaryota</taxon>
        <taxon>Viridiplantae</taxon>
        <taxon>Streptophyta</taxon>
        <taxon>Embryophyta</taxon>
        <taxon>Tracheophyta</taxon>
        <taxon>Spermatophyta</taxon>
        <taxon>Magnoliopsida</taxon>
        <taxon>Liliopsida</taxon>
        <taxon>Araceae</taxon>
        <taxon>Aroideae</taxon>
        <taxon>Colocasieae</taxon>
        <taxon>Colocasia</taxon>
    </lineage>
</organism>
<evidence type="ECO:0000313" key="3">
    <source>
        <dbReference type="Proteomes" id="UP000652761"/>
    </source>
</evidence>